<evidence type="ECO:0000259" key="5">
    <source>
        <dbReference type="PROSITE" id="PS51063"/>
    </source>
</evidence>
<dbReference type="InterPro" id="IPR036388">
    <property type="entry name" value="WH-like_DNA-bd_sf"/>
</dbReference>
<organism evidence="6 7">
    <name type="scientific">Rubrimonas cliftonensis</name>
    <dbReference type="NCBI Taxonomy" id="89524"/>
    <lineage>
        <taxon>Bacteria</taxon>
        <taxon>Pseudomonadati</taxon>
        <taxon>Pseudomonadota</taxon>
        <taxon>Alphaproteobacteria</taxon>
        <taxon>Rhodobacterales</taxon>
        <taxon>Paracoccaceae</taxon>
        <taxon>Rubrimonas</taxon>
    </lineage>
</organism>
<dbReference type="SUPFAM" id="SSF46785">
    <property type="entry name" value="Winged helix' DNA-binding domain"/>
    <property type="match status" value="1"/>
</dbReference>
<evidence type="ECO:0000313" key="7">
    <source>
        <dbReference type="Proteomes" id="UP000198703"/>
    </source>
</evidence>
<evidence type="ECO:0000256" key="2">
    <source>
        <dbReference type="ARBA" id="ARBA00023125"/>
    </source>
</evidence>
<dbReference type="PANTHER" id="PTHR24567:SF26">
    <property type="entry name" value="REGULATORY PROTEIN YEIL"/>
    <property type="match status" value="1"/>
</dbReference>
<dbReference type="EMBL" id="FNQM01000028">
    <property type="protein sequence ID" value="SEB00578.1"/>
    <property type="molecule type" value="Genomic_DNA"/>
</dbReference>
<dbReference type="PROSITE" id="PS51063">
    <property type="entry name" value="HTH_CRP_2"/>
    <property type="match status" value="1"/>
</dbReference>
<dbReference type="Gene3D" id="1.10.10.10">
    <property type="entry name" value="Winged helix-like DNA-binding domain superfamily/Winged helix DNA-binding domain"/>
    <property type="match status" value="1"/>
</dbReference>
<dbReference type="RefSeq" id="WP_175479029.1">
    <property type="nucleotide sequence ID" value="NZ_FNQM01000028.1"/>
</dbReference>
<dbReference type="Pfam" id="PF00027">
    <property type="entry name" value="cNMP_binding"/>
    <property type="match status" value="1"/>
</dbReference>
<name>A0A1H4FVA2_9RHOB</name>
<dbReference type="InterPro" id="IPR014710">
    <property type="entry name" value="RmlC-like_jellyroll"/>
</dbReference>
<dbReference type="GO" id="GO:0003677">
    <property type="term" value="F:DNA binding"/>
    <property type="evidence" value="ECO:0007669"/>
    <property type="project" value="UniProtKB-KW"/>
</dbReference>
<feature type="domain" description="HTH crp-type" evidence="5">
    <location>
        <begin position="146"/>
        <end position="218"/>
    </location>
</feature>
<dbReference type="CDD" id="cd00038">
    <property type="entry name" value="CAP_ED"/>
    <property type="match status" value="1"/>
</dbReference>
<dbReference type="InterPro" id="IPR050397">
    <property type="entry name" value="Env_Response_Regulators"/>
</dbReference>
<evidence type="ECO:0000256" key="1">
    <source>
        <dbReference type="ARBA" id="ARBA00023015"/>
    </source>
</evidence>
<dbReference type="Proteomes" id="UP000198703">
    <property type="component" value="Unassembled WGS sequence"/>
</dbReference>
<dbReference type="PROSITE" id="PS50042">
    <property type="entry name" value="CNMP_BINDING_3"/>
    <property type="match status" value="1"/>
</dbReference>
<feature type="domain" description="Cyclic nucleotide-binding" evidence="4">
    <location>
        <begin position="12"/>
        <end position="114"/>
    </location>
</feature>
<gene>
    <name evidence="6" type="ORF">SAMN05444370_12817</name>
</gene>
<sequence>MTSTFNNYAAGVMDLLPQDARDAVLASGTRMRLKNKQLVQSRGHRSIGLGIILKGRIRLMTIGVDGTMHLTAILGPGQQFNEVTLFANARRTHDAEAVGETEILTLTAAEYERLSKQHPVLVEALLISNVQRVHQLVEILNDLRAQTKLVALARVLLKNAWHARGDSQKNSLELDIAQEDIAMFLGVTRPYLNQKLGQLCALGFIELSYRKIRVVDLARLSSWIQDQLTYDAVEECDYVLIKEEGRALSDAQRWQSEV</sequence>
<keyword evidence="6" id="KW-0418">Kinase</keyword>
<proteinExistence type="predicted"/>
<dbReference type="InterPro" id="IPR000595">
    <property type="entry name" value="cNMP-bd_dom"/>
</dbReference>
<keyword evidence="6" id="KW-0808">Transferase</keyword>
<keyword evidence="1" id="KW-0805">Transcription regulation</keyword>
<keyword evidence="7" id="KW-1185">Reference proteome</keyword>
<dbReference type="GO" id="GO:0005829">
    <property type="term" value="C:cytosol"/>
    <property type="evidence" value="ECO:0007669"/>
    <property type="project" value="TreeGrafter"/>
</dbReference>
<dbReference type="GO" id="GO:0016301">
    <property type="term" value="F:kinase activity"/>
    <property type="evidence" value="ECO:0007669"/>
    <property type="project" value="UniProtKB-KW"/>
</dbReference>
<dbReference type="STRING" id="89524.SAMN05444370_12817"/>
<dbReference type="InterPro" id="IPR018490">
    <property type="entry name" value="cNMP-bd_dom_sf"/>
</dbReference>
<dbReference type="Pfam" id="PF13545">
    <property type="entry name" value="HTH_Crp_2"/>
    <property type="match status" value="1"/>
</dbReference>
<dbReference type="AlphaFoldDB" id="A0A1H4FVA2"/>
<dbReference type="InterPro" id="IPR036390">
    <property type="entry name" value="WH_DNA-bd_sf"/>
</dbReference>
<accession>A0A1H4FVA2</accession>
<reference evidence="6 7" key="1">
    <citation type="submission" date="2016-10" db="EMBL/GenBank/DDBJ databases">
        <authorList>
            <person name="de Groot N.N."/>
        </authorList>
    </citation>
    <scope>NUCLEOTIDE SEQUENCE [LARGE SCALE GENOMIC DNA]</scope>
    <source>
        <strain evidence="6 7">DSM 15345</strain>
    </source>
</reference>
<keyword evidence="2" id="KW-0238">DNA-binding</keyword>
<protein>
    <submittedName>
        <fullName evidence="6">cAMP-binding domain of CRP or a regulatory subunit of cAMP-dependent protein kinases</fullName>
    </submittedName>
</protein>
<dbReference type="InterPro" id="IPR012318">
    <property type="entry name" value="HTH_CRP"/>
</dbReference>
<dbReference type="SMART" id="SM00100">
    <property type="entry name" value="cNMP"/>
    <property type="match status" value="1"/>
</dbReference>
<keyword evidence="3" id="KW-0804">Transcription</keyword>
<dbReference type="SMART" id="SM00419">
    <property type="entry name" value="HTH_CRP"/>
    <property type="match status" value="1"/>
</dbReference>
<dbReference type="GO" id="GO:0003700">
    <property type="term" value="F:DNA-binding transcription factor activity"/>
    <property type="evidence" value="ECO:0007669"/>
    <property type="project" value="TreeGrafter"/>
</dbReference>
<dbReference type="SUPFAM" id="SSF51206">
    <property type="entry name" value="cAMP-binding domain-like"/>
    <property type="match status" value="1"/>
</dbReference>
<evidence type="ECO:0000313" key="6">
    <source>
        <dbReference type="EMBL" id="SEB00578.1"/>
    </source>
</evidence>
<dbReference type="PANTHER" id="PTHR24567">
    <property type="entry name" value="CRP FAMILY TRANSCRIPTIONAL REGULATORY PROTEIN"/>
    <property type="match status" value="1"/>
</dbReference>
<evidence type="ECO:0000256" key="3">
    <source>
        <dbReference type="ARBA" id="ARBA00023163"/>
    </source>
</evidence>
<evidence type="ECO:0000259" key="4">
    <source>
        <dbReference type="PROSITE" id="PS50042"/>
    </source>
</evidence>
<dbReference type="Gene3D" id="2.60.120.10">
    <property type="entry name" value="Jelly Rolls"/>
    <property type="match status" value="1"/>
</dbReference>